<dbReference type="OrthoDB" id="3226781at2"/>
<dbReference type="Pfam" id="PF25976">
    <property type="entry name" value="LpqB_N"/>
    <property type="match status" value="1"/>
</dbReference>
<accession>A0A239VHX7</accession>
<feature type="domain" description="GerMN" evidence="1">
    <location>
        <begin position="204"/>
        <end position="294"/>
    </location>
</feature>
<keyword evidence="3" id="KW-1185">Reference proteome</keyword>
<dbReference type="SMART" id="SM00909">
    <property type="entry name" value="Germane"/>
    <property type="match status" value="1"/>
</dbReference>
<evidence type="ECO:0000259" key="1">
    <source>
        <dbReference type="SMART" id="SM00909"/>
    </source>
</evidence>
<proteinExistence type="predicted"/>
<evidence type="ECO:0000313" key="2">
    <source>
        <dbReference type="EMBL" id="SNV21682.1"/>
    </source>
</evidence>
<dbReference type="Pfam" id="PF10646">
    <property type="entry name" value="Germane"/>
    <property type="match status" value="1"/>
</dbReference>
<name>A0A239VHX7_9MICO</name>
<dbReference type="KEGG" id="dco:SAMEA4475696_1314"/>
<dbReference type="InterPro" id="IPR059026">
    <property type="entry name" value="LpqB_N"/>
</dbReference>
<dbReference type="GeneID" id="63459539"/>
<dbReference type="PROSITE" id="PS51257">
    <property type="entry name" value="PROKAR_LIPOPROTEIN"/>
    <property type="match status" value="1"/>
</dbReference>
<dbReference type="EMBL" id="LT906453">
    <property type="protein sequence ID" value="SNV21682.1"/>
    <property type="molecule type" value="Genomic_DNA"/>
</dbReference>
<evidence type="ECO:0000313" key="3">
    <source>
        <dbReference type="Proteomes" id="UP000242637"/>
    </source>
</evidence>
<keyword evidence="2" id="KW-0449">Lipoprotein</keyword>
<organism evidence="2 3">
    <name type="scientific">Dermatophilus congolensis</name>
    <dbReference type="NCBI Taxonomy" id="1863"/>
    <lineage>
        <taxon>Bacteria</taxon>
        <taxon>Bacillati</taxon>
        <taxon>Actinomycetota</taxon>
        <taxon>Actinomycetes</taxon>
        <taxon>Micrococcales</taxon>
        <taxon>Dermatophilaceae</taxon>
        <taxon>Dermatophilus</taxon>
    </lineage>
</organism>
<sequence length="585" mass="61515">MRSRRWLGVAGIVVSLSLVAACGLPSSGKVEQGLAVQDRPPPPIKLQFEAPRAGASQEEIVRGFLAAQWSADDDYRAARAYLTKAVSEKWAPDSVVVHPTGMRPQTVKSKDGSSVTVTVVEIGVLDSDGRFHASTAGTTREVEISLAKVDGEWRISSLPKGFGLWLSEFYFDSTYRPFQVSYGSTMGSTLVPDWRRFAVGPGLTTSLARALLGPVPSHLAGAVRSGFPSGTTLAVDAVPVGNGVATMDLTGRALAMNSSERHTAWAQTLRTMRQAGTVDRVAMTAEGRPLEVMGLGSLPERVGDVGYSGAPARSPVVVRRVGDVLTPLSSASFPAEVGKAALPALPKVPEEWSRAAISLDLRDVMAANESGTALVRWVDGQRASVQSPGSGMSAPAYDVMGHVWLGGQDAKSEGAVWVFHRVGDAGAVSEPRPVRVSAPWLHDRRVIDVRPSPEGHRVVVLSKDAAGAMHVDVSGVVSSSGVPSALPEPLAVAQDVVDATSVMWVNDSTLAFVGSRNAGQPLVPLVAPLAGVTQEYSGVAGVSRLISMGGERGLVGVDQANQVLRKVGSRWQRIGTASDLLVPAR</sequence>
<dbReference type="Proteomes" id="UP000242637">
    <property type="component" value="Chromosome 1"/>
</dbReference>
<dbReference type="InterPro" id="IPR019606">
    <property type="entry name" value="GerMN"/>
</dbReference>
<dbReference type="STRING" id="1121387.GCA_000429885_01997"/>
<protein>
    <submittedName>
        <fullName evidence="2">Lipoprotein LpqB</fullName>
    </submittedName>
</protein>
<gene>
    <name evidence="2" type="ORF">SAMEA4475696_01314</name>
</gene>
<dbReference type="RefSeq" id="WP_084441417.1">
    <property type="nucleotide sequence ID" value="NZ_LT906453.1"/>
</dbReference>
<reference evidence="2 3" key="1">
    <citation type="submission" date="2017-06" db="EMBL/GenBank/DDBJ databases">
        <authorList>
            <consortium name="Pathogen Informatics"/>
        </authorList>
    </citation>
    <scope>NUCLEOTIDE SEQUENCE [LARGE SCALE GENOMIC DNA]</scope>
    <source>
        <strain evidence="2 3">NCTC13039</strain>
    </source>
</reference>
<dbReference type="AlphaFoldDB" id="A0A239VHX7"/>